<feature type="coiled-coil region" evidence="1">
    <location>
        <begin position="33"/>
        <end position="60"/>
    </location>
</feature>
<name>A0ABT2MK57_9CYAN</name>
<organism evidence="2 3">
    <name type="scientific">Laspinema palackyanum D2a</name>
    <dbReference type="NCBI Taxonomy" id="2953684"/>
    <lineage>
        <taxon>Bacteria</taxon>
        <taxon>Bacillati</taxon>
        <taxon>Cyanobacteriota</taxon>
        <taxon>Cyanophyceae</taxon>
        <taxon>Oscillatoriophycideae</taxon>
        <taxon>Oscillatoriales</taxon>
        <taxon>Laspinemataceae</taxon>
        <taxon>Laspinema</taxon>
        <taxon>Laspinema palackyanum</taxon>
    </lineage>
</organism>
<proteinExistence type="predicted"/>
<comment type="caution">
    <text evidence="2">The sequence shown here is derived from an EMBL/GenBank/DDBJ whole genome shotgun (WGS) entry which is preliminary data.</text>
</comment>
<evidence type="ECO:0000313" key="2">
    <source>
        <dbReference type="EMBL" id="MCT7965126.1"/>
    </source>
</evidence>
<protein>
    <submittedName>
        <fullName evidence="2">Uncharacterized protein</fullName>
    </submittedName>
</protein>
<gene>
    <name evidence="2" type="ORF">NG799_02105</name>
</gene>
<evidence type="ECO:0000313" key="3">
    <source>
        <dbReference type="Proteomes" id="UP001525890"/>
    </source>
</evidence>
<reference evidence="2 3" key="1">
    <citation type="journal article" date="2022" name="Front. Microbiol.">
        <title>High genomic differentiation and limited gene flow indicate recent cryptic speciation within the genus Laspinema (cyanobacteria).</title>
        <authorList>
            <person name="Stanojkovic A."/>
            <person name="Skoupy S."/>
            <person name="Skaloud P."/>
            <person name="Dvorak P."/>
        </authorList>
    </citation>
    <scope>NUCLEOTIDE SEQUENCE [LARGE SCALE GENOMIC DNA]</scope>
    <source>
        <strain evidence="2 3">D2a</strain>
    </source>
</reference>
<keyword evidence="1" id="KW-0175">Coiled coil</keyword>
<dbReference type="EMBL" id="JAMXFF010000002">
    <property type="protein sequence ID" value="MCT7965126.1"/>
    <property type="molecule type" value="Genomic_DNA"/>
</dbReference>
<dbReference type="RefSeq" id="WP_368004846.1">
    <property type="nucleotide sequence ID" value="NZ_JAMXFF010000002.1"/>
</dbReference>
<dbReference type="Proteomes" id="UP001525890">
    <property type="component" value="Unassembled WGS sequence"/>
</dbReference>
<sequence>MTKHTIFTFHDTQITGKNSPKGIGFCYDLRPIAQALEISIDELKQAILETNSELEDERVLYTDLSDALFWLKDKGNVRADELIRQLVTDALYA</sequence>
<keyword evidence="3" id="KW-1185">Reference proteome</keyword>
<evidence type="ECO:0000256" key="1">
    <source>
        <dbReference type="SAM" id="Coils"/>
    </source>
</evidence>
<accession>A0ABT2MK57</accession>